<dbReference type="Proteomes" id="UP000648187">
    <property type="component" value="Unassembled WGS sequence"/>
</dbReference>
<protein>
    <submittedName>
        <fullName evidence="2">Uncharacterized protein</fullName>
    </submittedName>
</protein>
<feature type="compositionally biased region" description="Basic and acidic residues" evidence="1">
    <location>
        <begin position="80"/>
        <end position="95"/>
    </location>
</feature>
<feature type="compositionally biased region" description="Low complexity" evidence="1">
    <location>
        <begin position="45"/>
        <end position="56"/>
    </location>
</feature>
<gene>
    <name evidence="2" type="ORF">HW555_011991</name>
</gene>
<dbReference type="AlphaFoldDB" id="A0A835KZH0"/>
<name>A0A835KZH0_SPOEX</name>
<proteinExistence type="predicted"/>
<keyword evidence="3" id="KW-1185">Reference proteome</keyword>
<evidence type="ECO:0000313" key="3">
    <source>
        <dbReference type="Proteomes" id="UP000648187"/>
    </source>
</evidence>
<sequence length="145" mass="15935">MIPYNAAIYGLPVSSNSFIGTYIPCRAPVVEHRRRRGCKCMRPPCSSSSNSCSSLSSEDRKAPALEKPVPAPEALIYPDSVDHKSVASEDPKPAPEDPDDNLNRFATDRIEDIIAHAKKEEPVTNPEAEIIEDAQDMISPKDDDE</sequence>
<feature type="compositionally biased region" description="Basic and acidic residues" evidence="1">
    <location>
        <begin position="106"/>
        <end position="122"/>
    </location>
</feature>
<accession>A0A835KZH0</accession>
<dbReference type="EMBL" id="JACKWZ010000394">
    <property type="protein sequence ID" value="KAF9408267.1"/>
    <property type="molecule type" value="Genomic_DNA"/>
</dbReference>
<organism evidence="2 3">
    <name type="scientific">Spodoptera exigua</name>
    <name type="common">Beet armyworm</name>
    <name type="synonym">Noctua fulgens</name>
    <dbReference type="NCBI Taxonomy" id="7107"/>
    <lineage>
        <taxon>Eukaryota</taxon>
        <taxon>Metazoa</taxon>
        <taxon>Ecdysozoa</taxon>
        <taxon>Arthropoda</taxon>
        <taxon>Hexapoda</taxon>
        <taxon>Insecta</taxon>
        <taxon>Pterygota</taxon>
        <taxon>Neoptera</taxon>
        <taxon>Endopterygota</taxon>
        <taxon>Lepidoptera</taxon>
        <taxon>Glossata</taxon>
        <taxon>Ditrysia</taxon>
        <taxon>Noctuoidea</taxon>
        <taxon>Noctuidae</taxon>
        <taxon>Amphipyrinae</taxon>
        <taxon>Spodoptera</taxon>
    </lineage>
</organism>
<reference evidence="2" key="1">
    <citation type="submission" date="2020-08" db="EMBL/GenBank/DDBJ databases">
        <title>Spodoptera exigua strain:BAW_Kor-Di-RS1 Genome sequencing and assembly.</title>
        <authorList>
            <person name="Kim J."/>
            <person name="Nam H.Y."/>
            <person name="Kwon M."/>
            <person name="Choi J.H."/>
            <person name="Cho S.R."/>
            <person name="Kim G.-H."/>
        </authorList>
    </citation>
    <scope>NUCLEOTIDE SEQUENCE</scope>
    <source>
        <strain evidence="2">BAW_Kor-Di-RS1</strain>
        <tissue evidence="2">Whole-body</tissue>
    </source>
</reference>
<comment type="caution">
    <text evidence="2">The sequence shown here is derived from an EMBL/GenBank/DDBJ whole genome shotgun (WGS) entry which is preliminary data.</text>
</comment>
<evidence type="ECO:0000313" key="2">
    <source>
        <dbReference type="EMBL" id="KAF9408267.1"/>
    </source>
</evidence>
<evidence type="ECO:0000256" key="1">
    <source>
        <dbReference type="SAM" id="MobiDB-lite"/>
    </source>
</evidence>
<feature type="region of interest" description="Disordered" evidence="1">
    <location>
        <begin position="40"/>
        <end position="145"/>
    </location>
</feature>